<protein>
    <recommendedName>
        <fullName evidence="2">DUF4296 domain-containing protein</fullName>
    </recommendedName>
</protein>
<reference evidence="3 4" key="1">
    <citation type="submission" date="2011-12" db="EMBL/GenBank/DDBJ databases">
        <title>The Genome Sequence of Prevotella micans F0438.</title>
        <authorList>
            <consortium name="The Broad Institute Genome Sequencing Platform"/>
            <person name="Earl A."/>
            <person name="Ward D."/>
            <person name="Feldgarden M."/>
            <person name="Gevers D."/>
            <person name="Izard J."/>
            <person name="Baranova O.V."/>
            <person name="Blanton J.M."/>
            <person name="Wade W.G."/>
            <person name="Dewhirst F.E."/>
            <person name="Young S.K."/>
            <person name="Zeng Q."/>
            <person name="Gargeya S."/>
            <person name="Fitzgerald M."/>
            <person name="Haas B."/>
            <person name="Abouelleil A."/>
            <person name="Alvarado L."/>
            <person name="Arachchi H.M."/>
            <person name="Berlin A."/>
            <person name="Chapman S.B."/>
            <person name="Gearin G."/>
            <person name="Goldberg J."/>
            <person name="Griggs A."/>
            <person name="Gujja S."/>
            <person name="Hansen M."/>
            <person name="Heiman D."/>
            <person name="Howarth C."/>
            <person name="Larimer J."/>
            <person name="Lui A."/>
            <person name="MacDonald P.J.P."/>
            <person name="McCowen C."/>
            <person name="Montmayeur A."/>
            <person name="Murphy C."/>
            <person name="Neiman D."/>
            <person name="Pearson M."/>
            <person name="Priest M."/>
            <person name="Roberts A."/>
            <person name="Saif S."/>
            <person name="Shea T."/>
            <person name="Sisk P."/>
            <person name="Stolte C."/>
            <person name="Sykes S."/>
            <person name="Wortman J."/>
            <person name="Nusbaum C."/>
            <person name="Birren B."/>
        </authorList>
    </citation>
    <scope>NUCLEOTIDE SEQUENCE [LARGE SCALE GENOMIC DNA]</scope>
    <source>
        <strain evidence="3 4">F0438</strain>
    </source>
</reference>
<accession>H1Q2K5</accession>
<feature type="region of interest" description="Disordered" evidence="1">
    <location>
        <begin position="295"/>
        <end position="348"/>
    </location>
</feature>
<feature type="compositionally biased region" description="Basic and acidic residues" evidence="1">
    <location>
        <begin position="326"/>
        <end position="348"/>
    </location>
</feature>
<dbReference type="eggNOG" id="ENOG5033DU3">
    <property type="taxonomic scope" value="Bacteria"/>
</dbReference>
<dbReference type="PATRIC" id="fig|883158.3.peg.1154"/>
<evidence type="ECO:0000313" key="4">
    <source>
        <dbReference type="Proteomes" id="UP000016023"/>
    </source>
</evidence>
<name>H1Q2K5_9BACT</name>
<comment type="caution">
    <text evidence="3">The sequence shown here is derived from an EMBL/GenBank/DDBJ whole genome shotgun (WGS) entry which is preliminary data.</text>
</comment>
<dbReference type="Proteomes" id="UP000016023">
    <property type="component" value="Unassembled WGS sequence"/>
</dbReference>
<sequence length="348" mass="39279">MIVNASISRVIWHSTTLNASSQNGIRLPSVTPSHTHKIRRNYIVKILIVFLLGLLASCKPAVPSEYIQEGKMEDILYDYHIALAMAAQKGADPTKTEAYKLAALKKHEVTESQFNASLEYYVRHTERLRKIYERISERLGNEAKSMGASESELAQYSSITSKGDTADVWNGLRTMMLSPYAPANKYSFTIKVDTAFHKGDRLMMSFNSQFIVQEGMRDAVVMLAITYRNDSIATQMLRINNDSRQSIMMFNDDSLAIKSVRGYFLMLPDEQPVSTFKMLILTDIRLIRMHVHPGKPEAATDSINKKDPIRTIGGEPVAIPAPEPPEPQKTEETRTPQEAMRERNIPPE</sequence>
<feature type="domain" description="DUF4296" evidence="2">
    <location>
        <begin position="63"/>
        <end position="144"/>
    </location>
</feature>
<evidence type="ECO:0000256" key="1">
    <source>
        <dbReference type="SAM" id="MobiDB-lite"/>
    </source>
</evidence>
<dbReference type="STRING" id="883158.HMPREF9140_01143"/>
<evidence type="ECO:0000259" key="2">
    <source>
        <dbReference type="Pfam" id="PF14129"/>
    </source>
</evidence>
<evidence type="ECO:0000313" key="3">
    <source>
        <dbReference type="EMBL" id="EHO70644.1"/>
    </source>
</evidence>
<dbReference type="HOGENOM" id="CLU_065523_0_0_10"/>
<dbReference type="RefSeq" id="WP_006952435.1">
    <property type="nucleotide sequence ID" value="NZ_JH594522.1"/>
</dbReference>
<proteinExistence type="predicted"/>
<gene>
    <name evidence="3" type="ORF">HMPREF9140_01143</name>
</gene>
<organism evidence="3 4">
    <name type="scientific">Prevotella micans F0438</name>
    <dbReference type="NCBI Taxonomy" id="883158"/>
    <lineage>
        <taxon>Bacteria</taxon>
        <taxon>Pseudomonadati</taxon>
        <taxon>Bacteroidota</taxon>
        <taxon>Bacteroidia</taxon>
        <taxon>Bacteroidales</taxon>
        <taxon>Prevotellaceae</taxon>
        <taxon>Prevotella</taxon>
    </lineage>
</organism>
<keyword evidence="4" id="KW-1185">Reference proteome</keyword>
<dbReference type="InterPro" id="IPR025381">
    <property type="entry name" value="DUF4296"/>
</dbReference>
<dbReference type="Pfam" id="PF14129">
    <property type="entry name" value="DUF4296"/>
    <property type="match status" value="1"/>
</dbReference>
<dbReference type="EMBL" id="AGWK01000032">
    <property type="protein sequence ID" value="EHO70644.1"/>
    <property type="molecule type" value="Genomic_DNA"/>
</dbReference>
<dbReference type="AlphaFoldDB" id="H1Q2K5"/>